<feature type="region of interest" description="Disordered" evidence="1">
    <location>
        <begin position="1"/>
        <end position="35"/>
    </location>
</feature>
<evidence type="ECO:0000256" key="1">
    <source>
        <dbReference type="SAM" id="MobiDB-lite"/>
    </source>
</evidence>
<dbReference type="EMBL" id="FMIB01000002">
    <property type="protein sequence ID" value="SCL49973.1"/>
    <property type="molecule type" value="Genomic_DNA"/>
</dbReference>
<dbReference type="Pfam" id="PF14742">
    <property type="entry name" value="GDE_N_bis"/>
    <property type="match status" value="1"/>
</dbReference>
<sequence>MRSGEPRPTPADPFRDTDAPQRVPSGACRDLPPELGPDTVGVLEGRTFMFSDAAGNVPKGSIGGLVHDDTRYLDHWELAIDDRPLLVLSSGTVDAYSAAFFLANSELPDLPANRVGIRRQRVVGDGMYERVELRYFGAEPVSLRLRLAVGTDFADLFEIKETGRDRASDIVRRHEPDGSGLSFSYRNGDYAALVRVEADPPADHVDGDSLVWHLRLERGQRWSCAIRVPLSSGEENYRPVLRGFGESFDHGPDDAATRWAAGKPHLHADRDMLASIYERSALDLVAMRIEKTIAGEPVVLTAAGLPWFLTVFGRDTLITAYQTMICGPDVARGALIVMAAHQATTADDFTDREPGKIFHEYRSGELTRLGLKPYKPYYGGADTTALWLILLSEYWRWSRDDALVRRLQPNADAALAWIDRHGDLDGDGYVEYQTRSSQGLGNQCWRDSPDGIQFADGSIPVLPIATCETQGYTYDAKLRAAELADGPWQDRNLARRLRDEAARLRERFNRDFWIAERGGYYAVGLDGDKNRIDSMTSNMGHLLWSGIVPADRAEQVARQLMSDEMFSGWGVRTLSAADGGYNPIGYHTGTVWPHDNSLIAAGLARYGFRQEANRIAMGLLEAATHSNYRLPEAFSGYDRSFGRKPVPYPTACDPQAWASAAPLLLLRTLLGLKPEGDGLAADPHLPGHLGQIRLHDVQAGGRRWNVTAEQKQSTVVPAD</sequence>
<evidence type="ECO:0000259" key="2">
    <source>
        <dbReference type="Pfam" id="PF14742"/>
    </source>
</evidence>
<evidence type="ECO:0000259" key="3">
    <source>
        <dbReference type="Pfam" id="PF22422"/>
    </source>
</evidence>
<dbReference type="STRING" id="47854.GA0070603_0883"/>
<name>A0A1C6U7R4_9ACTN</name>
<proteinExistence type="predicted"/>
<evidence type="ECO:0000313" key="5">
    <source>
        <dbReference type="Proteomes" id="UP000198605"/>
    </source>
</evidence>
<accession>A0A1C6U7R4</accession>
<dbReference type="SUPFAM" id="SSF48208">
    <property type="entry name" value="Six-hairpin glycosidases"/>
    <property type="match status" value="1"/>
</dbReference>
<dbReference type="Gene3D" id="1.50.10.10">
    <property type="match status" value="1"/>
</dbReference>
<dbReference type="Pfam" id="PF22422">
    <property type="entry name" value="MGH1-like_GH"/>
    <property type="match status" value="1"/>
</dbReference>
<organism evidence="4 5">
    <name type="scientific">Micromonospora chersina</name>
    <dbReference type="NCBI Taxonomy" id="47854"/>
    <lineage>
        <taxon>Bacteria</taxon>
        <taxon>Bacillati</taxon>
        <taxon>Actinomycetota</taxon>
        <taxon>Actinomycetes</taxon>
        <taxon>Micromonosporales</taxon>
        <taxon>Micromonosporaceae</taxon>
        <taxon>Micromonospora</taxon>
    </lineage>
</organism>
<dbReference type="AlphaFoldDB" id="A0A1C6U7R4"/>
<dbReference type="InterPro" id="IPR008928">
    <property type="entry name" value="6-hairpin_glycosidase_sf"/>
</dbReference>
<dbReference type="Proteomes" id="UP000198605">
    <property type="component" value="Unassembled WGS sequence"/>
</dbReference>
<protein>
    <submittedName>
        <fullName evidence="4">Glycogen debranching enzyme (Alpha-1,6-glucosidase)</fullName>
    </submittedName>
</protein>
<reference evidence="5" key="1">
    <citation type="submission" date="2016-06" db="EMBL/GenBank/DDBJ databases">
        <authorList>
            <person name="Varghese N."/>
            <person name="Submissions Spin"/>
        </authorList>
    </citation>
    <scope>NUCLEOTIDE SEQUENCE [LARGE SCALE GENOMIC DNA]</scope>
    <source>
        <strain evidence="5">DSM 44151</strain>
    </source>
</reference>
<feature type="domain" description="Putative glycogen debranching enzyme N-terminal" evidence="2">
    <location>
        <begin position="44"/>
        <end position="226"/>
    </location>
</feature>
<dbReference type="InterPro" id="IPR032856">
    <property type="entry name" value="GDE_N_bis"/>
</dbReference>
<gene>
    <name evidence="4" type="ORF">GA0070603_0883</name>
</gene>
<feature type="domain" description="Mannosylglycerate hydrolase MGH1-like glycoside hydrolase" evidence="3">
    <location>
        <begin position="391"/>
        <end position="625"/>
    </location>
</feature>
<evidence type="ECO:0000313" key="4">
    <source>
        <dbReference type="EMBL" id="SCL49973.1"/>
    </source>
</evidence>
<dbReference type="InterPro" id="IPR054491">
    <property type="entry name" value="MGH1-like_GH"/>
</dbReference>
<dbReference type="GO" id="GO:0005975">
    <property type="term" value="P:carbohydrate metabolic process"/>
    <property type="evidence" value="ECO:0007669"/>
    <property type="project" value="InterPro"/>
</dbReference>
<keyword evidence="5" id="KW-1185">Reference proteome</keyword>
<dbReference type="InterPro" id="IPR012341">
    <property type="entry name" value="6hp_glycosidase-like_sf"/>
</dbReference>